<dbReference type="GeneID" id="80528087"/>
<dbReference type="EMBL" id="MH580295">
    <property type="protein sequence ID" value="AXB73032.1"/>
    <property type="molecule type" value="Genomic_DNA"/>
</dbReference>
<dbReference type="RefSeq" id="YP_010790678.1">
    <property type="nucleotide sequence ID" value="NC_075452.1"/>
</dbReference>
<sequence length="50" mass="5318">MAVSCFFFFARFSCARAFLAIVLPLPLSLLFSKTVGAALSDYDADRGPGG</sequence>
<name>A0A2Z5E1C5_9ADEN</name>
<keyword evidence="2" id="KW-1185">Reference proteome</keyword>
<dbReference type="KEGG" id="vg:80528087"/>
<protein>
    <submittedName>
        <fullName evidence="1">Uncharacterized protein</fullName>
    </submittedName>
</protein>
<reference evidence="1 2" key="1">
    <citation type="submission" date="2018-07" db="EMBL/GenBank/DDBJ databases">
        <title>Complete genome sequence of a Psittacine Adenovirus-1 identified from a Poicephalus senegalus in Italy.</title>
        <authorList>
            <person name="Milani A."/>
            <person name="Zamperin G."/>
            <person name="Fusaro A."/>
            <person name="Monne I."/>
        </authorList>
    </citation>
    <scope>NUCLEOTIDE SEQUENCE [LARGE SCALE GENOMIC DNA]</scope>
    <source>
        <strain evidence="1">18VIR149_ITA_2018</strain>
    </source>
</reference>
<evidence type="ECO:0000313" key="2">
    <source>
        <dbReference type="Proteomes" id="UP000319520"/>
    </source>
</evidence>
<organism evidence="1 2">
    <name type="scientific">Psittacine adenovirus 1</name>
    <dbReference type="NCBI Taxonomy" id="318592"/>
    <lineage>
        <taxon>Viruses</taxon>
        <taxon>Varidnaviria</taxon>
        <taxon>Bamfordvirae</taxon>
        <taxon>Preplasmiviricota</taxon>
        <taxon>Polisuviricotina</taxon>
        <taxon>Pharingeaviricetes</taxon>
        <taxon>Rowavirales</taxon>
        <taxon>Adenoviridae</taxon>
        <taxon>Aviadenovirus</taxon>
        <taxon>Aviadenovirus senegalense</taxon>
        <taxon>Psittacine aviadenovirus C</taxon>
    </lineage>
</organism>
<accession>A0A2Z5E1C5</accession>
<dbReference type="Proteomes" id="UP000319520">
    <property type="component" value="Segment"/>
</dbReference>
<evidence type="ECO:0000313" key="1">
    <source>
        <dbReference type="EMBL" id="AXB73032.1"/>
    </source>
</evidence>
<proteinExistence type="predicted"/>